<dbReference type="InterPro" id="IPR036259">
    <property type="entry name" value="MFS_trans_sf"/>
</dbReference>
<keyword evidence="2" id="KW-0813">Transport</keyword>
<dbReference type="AlphaFoldDB" id="A0A428PJ49"/>
<evidence type="ECO:0000313" key="8">
    <source>
        <dbReference type="Proteomes" id="UP000288168"/>
    </source>
</evidence>
<evidence type="ECO:0000256" key="2">
    <source>
        <dbReference type="ARBA" id="ARBA00022448"/>
    </source>
</evidence>
<keyword evidence="3 6" id="KW-0812">Transmembrane</keyword>
<evidence type="ECO:0008006" key="9">
    <source>
        <dbReference type="Google" id="ProtNLM"/>
    </source>
</evidence>
<dbReference type="EMBL" id="NKCI01000128">
    <property type="protein sequence ID" value="RSL52976.1"/>
    <property type="molecule type" value="Genomic_DNA"/>
</dbReference>
<evidence type="ECO:0000256" key="1">
    <source>
        <dbReference type="ARBA" id="ARBA00004141"/>
    </source>
</evidence>
<feature type="transmembrane region" description="Helical" evidence="6">
    <location>
        <begin position="300"/>
        <end position="319"/>
    </location>
</feature>
<dbReference type="PANTHER" id="PTHR43791:SF41">
    <property type="entry name" value="MAJOR FACILITATOR SUPERFAMILY (MFS) PROFILE DOMAIN-CONTAINING PROTEIN"/>
    <property type="match status" value="1"/>
</dbReference>
<dbReference type="OrthoDB" id="6730379at2759"/>
<keyword evidence="8" id="KW-1185">Reference proteome</keyword>
<dbReference type="GO" id="GO:0016020">
    <property type="term" value="C:membrane"/>
    <property type="evidence" value="ECO:0007669"/>
    <property type="project" value="UniProtKB-SubCell"/>
</dbReference>
<accession>A0A428PJ49</accession>
<feature type="transmembrane region" description="Helical" evidence="6">
    <location>
        <begin position="271"/>
        <end position="288"/>
    </location>
</feature>
<evidence type="ECO:0000256" key="3">
    <source>
        <dbReference type="ARBA" id="ARBA00022692"/>
    </source>
</evidence>
<evidence type="ECO:0000256" key="4">
    <source>
        <dbReference type="ARBA" id="ARBA00022989"/>
    </source>
</evidence>
<keyword evidence="4 6" id="KW-1133">Transmembrane helix</keyword>
<keyword evidence="5 6" id="KW-0472">Membrane</keyword>
<dbReference type="Proteomes" id="UP000288168">
    <property type="component" value="Unassembled WGS sequence"/>
</dbReference>
<dbReference type="GO" id="GO:0022857">
    <property type="term" value="F:transmembrane transporter activity"/>
    <property type="evidence" value="ECO:0007669"/>
    <property type="project" value="TreeGrafter"/>
</dbReference>
<feature type="transmembrane region" description="Helical" evidence="6">
    <location>
        <begin position="364"/>
        <end position="385"/>
    </location>
</feature>
<name>A0A428PJ49_9HYPO</name>
<feature type="transmembrane region" description="Helical" evidence="6">
    <location>
        <begin position="331"/>
        <end position="352"/>
    </location>
</feature>
<evidence type="ECO:0000256" key="5">
    <source>
        <dbReference type="ARBA" id="ARBA00023136"/>
    </source>
</evidence>
<dbReference type="PANTHER" id="PTHR43791">
    <property type="entry name" value="PERMEASE-RELATED"/>
    <property type="match status" value="1"/>
</dbReference>
<reference evidence="7 8" key="1">
    <citation type="submission" date="2017-06" db="EMBL/GenBank/DDBJ databases">
        <title>Comparative genomic analysis of Ambrosia Fusariam Clade fungi.</title>
        <authorList>
            <person name="Stajich J.E."/>
            <person name="Carrillo J."/>
            <person name="Kijimoto T."/>
            <person name="Eskalen A."/>
            <person name="O'Donnell K."/>
            <person name="Kasson M."/>
        </authorList>
    </citation>
    <scope>NUCLEOTIDE SEQUENCE [LARGE SCALE GENOMIC DNA]</scope>
    <source>
        <strain evidence="7 8">NRRL62584</strain>
    </source>
</reference>
<sequence length="423" mass="48087">MSNSATDSTTILPKASYWRTINFTSSTSYALSVSPTLALQIDTVLVGSLDGKILDQGIWLTFRGGSMPADLEHMFAIRRIQSKVRRLWSQFTAFLDQEETRKRQTTEIRAELEQWKAMIPLVSSTVDGSMSYYPLAMVKTYDYSICYLYQHETVVPSIEDYSILLSAASENSRCFRRIQEFFLVYSTWGGEFKWYQVKEAFLDYKTYLSFFFYLCMNVPTDGLSAFAAQIISGLGNSPLETVLLTMPCSPFQTVASLAVAIPQKWLTNKRCLSSAICCLIPLACSILIRKLPDDQKTGQLLAYYFFYFFWGPYATVLSLPMANVAGHTKKLTVTASIFVAYYSAMIIGPQVFFQREAPHYSTGYNSLMGFEIGAITMLAAYAIGCKMENRIRDQREGTEVTLTTEEMLEDKTDYEKRGFRYIY</sequence>
<protein>
    <recommendedName>
        <fullName evidence="9">Allantoate permease</fullName>
    </recommendedName>
</protein>
<comment type="subcellular location">
    <subcellularLocation>
        <location evidence="1">Membrane</location>
        <topology evidence="1">Multi-pass membrane protein</topology>
    </subcellularLocation>
</comment>
<dbReference type="SUPFAM" id="SSF103473">
    <property type="entry name" value="MFS general substrate transporter"/>
    <property type="match status" value="1"/>
</dbReference>
<evidence type="ECO:0000313" key="7">
    <source>
        <dbReference type="EMBL" id="RSL52976.1"/>
    </source>
</evidence>
<comment type="caution">
    <text evidence="7">The sequence shown here is derived from an EMBL/GenBank/DDBJ whole genome shotgun (WGS) entry which is preliminary data.</text>
</comment>
<evidence type="ECO:0000256" key="6">
    <source>
        <dbReference type="SAM" id="Phobius"/>
    </source>
</evidence>
<organism evidence="7 8">
    <name type="scientific">Fusarium duplospermum</name>
    <dbReference type="NCBI Taxonomy" id="1325734"/>
    <lineage>
        <taxon>Eukaryota</taxon>
        <taxon>Fungi</taxon>
        <taxon>Dikarya</taxon>
        <taxon>Ascomycota</taxon>
        <taxon>Pezizomycotina</taxon>
        <taxon>Sordariomycetes</taxon>
        <taxon>Hypocreomycetidae</taxon>
        <taxon>Hypocreales</taxon>
        <taxon>Nectriaceae</taxon>
        <taxon>Fusarium</taxon>
        <taxon>Fusarium solani species complex</taxon>
    </lineage>
</organism>
<gene>
    <name evidence="7" type="ORF">CEP54_010611</name>
</gene>
<proteinExistence type="predicted"/>